<dbReference type="AlphaFoldDB" id="A0AAW6T4J9"/>
<protein>
    <submittedName>
        <fullName evidence="8">DUF3817 domain-containing protein</fullName>
    </submittedName>
</protein>
<gene>
    <name evidence="8" type="ORF">QF206_06600</name>
</gene>
<dbReference type="Proteomes" id="UP001321506">
    <property type="component" value="Unassembled WGS sequence"/>
</dbReference>
<reference evidence="8 9" key="1">
    <citation type="submission" date="2023-04" db="EMBL/GenBank/DDBJ databases">
        <title>Klugiella caeni sp. nov. isolated from the sludge of biochemical tank.</title>
        <authorList>
            <person name="Geng K."/>
        </authorList>
    </citation>
    <scope>NUCLEOTIDE SEQUENCE [LARGE SCALE GENOMIC DNA]</scope>
    <source>
        <strain evidence="8 9">YN-L-19</strain>
    </source>
</reference>
<evidence type="ECO:0000256" key="5">
    <source>
        <dbReference type="ARBA" id="ARBA00023136"/>
    </source>
</evidence>
<keyword evidence="2" id="KW-1003">Cell membrane</keyword>
<keyword evidence="4 6" id="KW-1133">Transmembrane helix</keyword>
<evidence type="ECO:0000313" key="8">
    <source>
        <dbReference type="EMBL" id="MDI2098632.1"/>
    </source>
</evidence>
<evidence type="ECO:0000256" key="2">
    <source>
        <dbReference type="ARBA" id="ARBA00022475"/>
    </source>
</evidence>
<keyword evidence="9" id="KW-1185">Reference proteome</keyword>
<keyword evidence="5 6" id="KW-0472">Membrane</keyword>
<dbReference type="GO" id="GO:0005886">
    <property type="term" value="C:plasma membrane"/>
    <property type="evidence" value="ECO:0007669"/>
    <property type="project" value="UniProtKB-SubCell"/>
</dbReference>
<sequence>MALAPRLETFPQIRGSLKFYQVTAYITGVMLLLLCVEMVLKYAFGTEIEFGGAYGLIAFVPSGTVQAVNLSIGILIAHGWLYVVYLIACFRLWTFMRWPFLQLVLLATGGVVPFLSFIVEVNVTRRIKRYLASREAELVEVAD</sequence>
<name>A0AAW6T4J9_9MICO</name>
<evidence type="ECO:0000259" key="7">
    <source>
        <dbReference type="Pfam" id="PF12823"/>
    </source>
</evidence>
<organism evidence="8 9">
    <name type="scientific">Ruicaihuangia caeni</name>
    <dbReference type="NCBI Taxonomy" id="3042517"/>
    <lineage>
        <taxon>Bacteria</taxon>
        <taxon>Bacillati</taxon>
        <taxon>Actinomycetota</taxon>
        <taxon>Actinomycetes</taxon>
        <taxon>Micrococcales</taxon>
        <taxon>Microbacteriaceae</taxon>
        <taxon>Ruicaihuangia</taxon>
    </lineage>
</organism>
<feature type="transmembrane region" description="Helical" evidence="6">
    <location>
        <begin position="100"/>
        <end position="119"/>
    </location>
</feature>
<dbReference type="PANTHER" id="PTHR40077:SF2">
    <property type="entry name" value="MEMBRANE PROTEIN"/>
    <property type="match status" value="1"/>
</dbReference>
<feature type="transmembrane region" description="Helical" evidence="6">
    <location>
        <begin position="75"/>
        <end position="94"/>
    </location>
</feature>
<dbReference type="PANTHER" id="PTHR40077">
    <property type="entry name" value="MEMBRANE PROTEIN-RELATED"/>
    <property type="match status" value="1"/>
</dbReference>
<feature type="domain" description="DUF3817" evidence="7">
    <location>
        <begin position="17"/>
        <end position="125"/>
    </location>
</feature>
<feature type="transmembrane region" description="Helical" evidence="6">
    <location>
        <begin position="50"/>
        <end position="68"/>
    </location>
</feature>
<proteinExistence type="predicted"/>
<dbReference type="Pfam" id="PF12823">
    <property type="entry name" value="DUF3817"/>
    <property type="match status" value="1"/>
</dbReference>
<dbReference type="NCBIfam" id="TIGR03954">
    <property type="entry name" value="integ_memb_HG"/>
    <property type="match status" value="1"/>
</dbReference>
<comment type="subcellular location">
    <subcellularLocation>
        <location evidence="1">Cell membrane</location>
        <topology evidence="1">Multi-pass membrane protein</topology>
    </subcellularLocation>
</comment>
<dbReference type="EMBL" id="JASATX010000002">
    <property type="protein sequence ID" value="MDI2098632.1"/>
    <property type="molecule type" value="Genomic_DNA"/>
</dbReference>
<evidence type="ECO:0000256" key="1">
    <source>
        <dbReference type="ARBA" id="ARBA00004651"/>
    </source>
</evidence>
<dbReference type="InterPro" id="IPR023845">
    <property type="entry name" value="DUF3817_TM"/>
</dbReference>
<feature type="transmembrane region" description="Helical" evidence="6">
    <location>
        <begin position="22"/>
        <end position="44"/>
    </location>
</feature>
<dbReference type="RefSeq" id="WP_281488414.1">
    <property type="nucleotide sequence ID" value="NZ_CP159582.1"/>
</dbReference>
<accession>A0AAW6T4J9</accession>
<evidence type="ECO:0000256" key="3">
    <source>
        <dbReference type="ARBA" id="ARBA00022692"/>
    </source>
</evidence>
<comment type="caution">
    <text evidence="8">The sequence shown here is derived from an EMBL/GenBank/DDBJ whole genome shotgun (WGS) entry which is preliminary data.</text>
</comment>
<evidence type="ECO:0000256" key="4">
    <source>
        <dbReference type="ARBA" id="ARBA00022989"/>
    </source>
</evidence>
<keyword evidence="3 6" id="KW-0812">Transmembrane</keyword>
<evidence type="ECO:0000313" key="9">
    <source>
        <dbReference type="Proteomes" id="UP001321506"/>
    </source>
</evidence>
<evidence type="ECO:0000256" key="6">
    <source>
        <dbReference type="SAM" id="Phobius"/>
    </source>
</evidence>